<evidence type="ECO:0000313" key="1">
    <source>
        <dbReference type="EMBL" id="KAF4727361.1"/>
    </source>
</evidence>
<name>A0A7J6S3N5_PEROL</name>
<dbReference type="EMBL" id="JABANO010021107">
    <property type="protein sequence ID" value="KAF4727361.1"/>
    <property type="molecule type" value="Genomic_DNA"/>
</dbReference>
<organism evidence="1 2">
    <name type="scientific">Perkinsus olseni</name>
    <name type="common">Perkinsus atlanticus</name>
    <dbReference type="NCBI Taxonomy" id="32597"/>
    <lineage>
        <taxon>Eukaryota</taxon>
        <taxon>Sar</taxon>
        <taxon>Alveolata</taxon>
        <taxon>Perkinsozoa</taxon>
        <taxon>Perkinsea</taxon>
        <taxon>Perkinsida</taxon>
        <taxon>Perkinsidae</taxon>
        <taxon>Perkinsus</taxon>
    </lineage>
</organism>
<reference evidence="1 2" key="1">
    <citation type="submission" date="2020-04" db="EMBL/GenBank/DDBJ databases">
        <title>Perkinsus olseni comparative genomics.</title>
        <authorList>
            <person name="Bogema D.R."/>
        </authorList>
    </citation>
    <scope>NUCLEOTIDE SEQUENCE [LARGE SCALE GENOMIC DNA]</scope>
    <source>
        <strain evidence="1 2">ATCC PRA-207</strain>
    </source>
</reference>
<proteinExistence type="predicted"/>
<dbReference type="Proteomes" id="UP000553632">
    <property type="component" value="Unassembled WGS sequence"/>
</dbReference>
<sequence length="134" mass="14795">MAMITFAVVCTKAKPPPPGGKYFNQVVPNNVCVESDWINDPSRPAEDVALLLLCDGRRVDSVPMEVQSKGFNIFEIAPTSREEYEDFLHVAEQNCQSYAVNDGDLHEFTYNEKANTIAVKLRDGVVTLKSGACP</sequence>
<dbReference type="OMA" id="YLAYIRM"/>
<evidence type="ECO:0000313" key="2">
    <source>
        <dbReference type="Proteomes" id="UP000553632"/>
    </source>
</evidence>
<keyword evidence="2" id="KW-1185">Reference proteome</keyword>
<comment type="caution">
    <text evidence="1">The sequence shown here is derived from an EMBL/GenBank/DDBJ whole genome shotgun (WGS) entry which is preliminary data.</text>
</comment>
<accession>A0A7J6S3N5</accession>
<gene>
    <name evidence="1" type="ORF">FOZ63_022932</name>
</gene>
<protein>
    <submittedName>
        <fullName evidence="1">Uncharacterized protein</fullName>
    </submittedName>
</protein>
<dbReference type="AlphaFoldDB" id="A0A7J6S3N5"/>